<proteinExistence type="predicted"/>
<keyword evidence="1" id="KW-0645">Protease</keyword>
<dbReference type="InterPro" id="IPR000477">
    <property type="entry name" value="RT_dom"/>
</dbReference>
<feature type="domain" description="Chromo" evidence="9">
    <location>
        <begin position="926"/>
        <end position="970"/>
    </location>
</feature>
<name>A0A2N9I1L0_FAGSY</name>
<dbReference type="InterPro" id="IPR016197">
    <property type="entry name" value="Chromo-like_dom_sf"/>
</dbReference>
<gene>
    <name evidence="11" type="ORF">FSB_LOCUS47818</name>
</gene>
<dbReference type="InterPro" id="IPR000953">
    <property type="entry name" value="Chromo/chromo_shadow_dom"/>
</dbReference>
<dbReference type="Gene3D" id="2.40.50.40">
    <property type="match status" value="1"/>
</dbReference>
<dbReference type="GO" id="GO:0015074">
    <property type="term" value="P:DNA integration"/>
    <property type="evidence" value="ECO:0007669"/>
    <property type="project" value="InterPro"/>
</dbReference>
<keyword evidence="4" id="KW-0540">Nuclease</keyword>
<dbReference type="PANTHER" id="PTHR37984:SF5">
    <property type="entry name" value="PROTEIN NYNRIN-LIKE"/>
    <property type="match status" value="1"/>
</dbReference>
<dbReference type="CDD" id="cd00303">
    <property type="entry name" value="retropepsin_like"/>
    <property type="match status" value="1"/>
</dbReference>
<dbReference type="SUPFAM" id="SSF54160">
    <property type="entry name" value="Chromo domain-like"/>
    <property type="match status" value="1"/>
</dbReference>
<dbReference type="InterPro" id="IPR036397">
    <property type="entry name" value="RNaseH_sf"/>
</dbReference>
<dbReference type="CDD" id="cd01647">
    <property type="entry name" value="RT_LTR"/>
    <property type="match status" value="1"/>
</dbReference>
<dbReference type="GO" id="GO:0008233">
    <property type="term" value="F:peptidase activity"/>
    <property type="evidence" value="ECO:0007669"/>
    <property type="project" value="UniProtKB-KW"/>
</dbReference>
<reference evidence="11" key="1">
    <citation type="submission" date="2018-02" db="EMBL/GenBank/DDBJ databases">
        <authorList>
            <person name="Cohen D.B."/>
            <person name="Kent A.D."/>
        </authorList>
    </citation>
    <scope>NUCLEOTIDE SEQUENCE</scope>
</reference>
<protein>
    <recommendedName>
        <fullName evidence="12">Reverse transcriptase</fullName>
    </recommendedName>
</protein>
<dbReference type="InterPro" id="IPR001584">
    <property type="entry name" value="Integrase_cat-core"/>
</dbReference>
<accession>A0A2N9I1L0</accession>
<dbReference type="PROSITE" id="PS50013">
    <property type="entry name" value="CHROMO_2"/>
    <property type="match status" value="1"/>
</dbReference>
<feature type="domain" description="Integrase catalytic" evidence="10">
    <location>
        <begin position="622"/>
        <end position="782"/>
    </location>
</feature>
<dbReference type="Gene3D" id="3.30.70.270">
    <property type="match status" value="2"/>
</dbReference>
<dbReference type="Pfam" id="PF08284">
    <property type="entry name" value="RVP_2"/>
    <property type="match status" value="1"/>
</dbReference>
<evidence type="ECO:0000256" key="6">
    <source>
        <dbReference type="ARBA" id="ARBA00022801"/>
    </source>
</evidence>
<dbReference type="SUPFAM" id="SSF50630">
    <property type="entry name" value="Acid proteases"/>
    <property type="match status" value="1"/>
</dbReference>
<dbReference type="GO" id="GO:0003676">
    <property type="term" value="F:nucleic acid binding"/>
    <property type="evidence" value="ECO:0007669"/>
    <property type="project" value="InterPro"/>
</dbReference>
<dbReference type="InterPro" id="IPR056924">
    <property type="entry name" value="SH3_Tf2-1"/>
</dbReference>
<dbReference type="InterPro" id="IPR012337">
    <property type="entry name" value="RNaseH-like_sf"/>
</dbReference>
<evidence type="ECO:0000256" key="2">
    <source>
        <dbReference type="ARBA" id="ARBA00022679"/>
    </source>
</evidence>
<dbReference type="SMART" id="SM00298">
    <property type="entry name" value="CHROMO"/>
    <property type="match status" value="1"/>
</dbReference>
<dbReference type="PROSITE" id="PS50994">
    <property type="entry name" value="INTEGRASE"/>
    <property type="match status" value="1"/>
</dbReference>
<dbReference type="AlphaFoldDB" id="A0A2N9I1L0"/>
<dbReference type="Gene3D" id="3.10.10.10">
    <property type="entry name" value="HIV Type 1 Reverse Transcriptase, subunit A, domain 1"/>
    <property type="match status" value="1"/>
</dbReference>
<dbReference type="FunFam" id="3.30.70.270:FF:000020">
    <property type="entry name" value="Transposon Tf2-6 polyprotein-like Protein"/>
    <property type="match status" value="1"/>
</dbReference>
<keyword evidence="2" id="KW-0808">Transferase</keyword>
<dbReference type="Pfam" id="PF24626">
    <property type="entry name" value="SH3_Tf2-1"/>
    <property type="match status" value="1"/>
</dbReference>
<dbReference type="InterPro" id="IPR021109">
    <property type="entry name" value="Peptidase_aspartic_dom_sf"/>
</dbReference>
<dbReference type="Pfam" id="PF00385">
    <property type="entry name" value="Chromo"/>
    <property type="match status" value="1"/>
</dbReference>
<evidence type="ECO:0000256" key="8">
    <source>
        <dbReference type="ARBA" id="ARBA00023268"/>
    </source>
</evidence>
<keyword evidence="8" id="KW-0511">Multifunctional enzyme</keyword>
<evidence type="ECO:0008006" key="12">
    <source>
        <dbReference type="Google" id="ProtNLM"/>
    </source>
</evidence>
<dbReference type="EMBL" id="OIVN01004913">
    <property type="protein sequence ID" value="SPD19936.1"/>
    <property type="molecule type" value="Genomic_DNA"/>
</dbReference>
<evidence type="ECO:0000259" key="10">
    <source>
        <dbReference type="PROSITE" id="PS50994"/>
    </source>
</evidence>
<dbReference type="PANTHER" id="PTHR37984">
    <property type="entry name" value="PROTEIN CBG26694"/>
    <property type="match status" value="1"/>
</dbReference>
<dbReference type="CDD" id="cd09274">
    <property type="entry name" value="RNase_HI_RT_Ty3"/>
    <property type="match status" value="1"/>
</dbReference>
<dbReference type="Pfam" id="PF17919">
    <property type="entry name" value="RT_RNaseH_2"/>
    <property type="match status" value="1"/>
</dbReference>
<dbReference type="InterPro" id="IPR041577">
    <property type="entry name" value="RT_RNaseH_2"/>
</dbReference>
<keyword evidence="3" id="KW-0548">Nucleotidyltransferase</keyword>
<evidence type="ECO:0000259" key="9">
    <source>
        <dbReference type="PROSITE" id="PS50013"/>
    </source>
</evidence>
<organism evidence="11">
    <name type="scientific">Fagus sylvatica</name>
    <name type="common">Beechnut</name>
    <dbReference type="NCBI Taxonomy" id="28930"/>
    <lineage>
        <taxon>Eukaryota</taxon>
        <taxon>Viridiplantae</taxon>
        <taxon>Streptophyta</taxon>
        <taxon>Embryophyta</taxon>
        <taxon>Tracheophyta</taxon>
        <taxon>Spermatophyta</taxon>
        <taxon>Magnoliopsida</taxon>
        <taxon>eudicotyledons</taxon>
        <taxon>Gunneridae</taxon>
        <taxon>Pentapetalae</taxon>
        <taxon>rosids</taxon>
        <taxon>fabids</taxon>
        <taxon>Fagales</taxon>
        <taxon>Fagaceae</taxon>
        <taxon>Fagus</taxon>
    </lineage>
</organism>
<dbReference type="GO" id="GO:0003964">
    <property type="term" value="F:RNA-directed DNA polymerase activity"/>
    <property type="evidence" value="ECO:0007669"/>
    <property type="project" value="UniProtKB-KW"/>
</dbReference>
<dbReference type="GO" id="GO:0006508">
    <property type="term" value="P:proteolysis"/>
    <property type="evidence" value="ECO:0007669"/>
    <property type="project" value="UniProtKB-KW"/>
</dbReference>
<evidence type="ECO:0000256" key="7">
    <source>
        <dbReference type="ARBA" id="ARBA00022918"/>
    </source>
</evidence>
<dbReference type="Gene3D" id="2.40.70.10">
    <property type="entry name" value="Acid Proteases"/>
    <property type="match status" value="1"/>
</dbReference>
<evidence type="ECO:0000256" key="4">
    <source>
        <dbReference type="ARBA" id="ARBA00022722"/>
    </source>
</evidence>
<dbReference type="Pfam" id="PF00078">
    <property type="entry name" value="RVT_1"/>
    <property type="match status" value="1"/>
</dbReference>
<dbReference type="SUPFAM" id="SSF56672">
    <property type="entry name" value="DNA/RNA polymerases"/>
    <property type="match status" value="1"/>
</dbReference>
<keyword evidence="6" id="KW-0378">Hydrolase</keyword>
<evidence type="ECO:0000313" key="11">
    <source>
        <dbReference type="EMBL" id="SPD19936.1"/>
    </source>
</evidence>
<dbReference type="InterPro" id="IPR023780">
    <property type="entry name" value="Chromo_domain"/>
</dbReference>
<dbReference type="InterPro" id="IPR043128">
    <property type="entry name" value="Rev_trsase/Diguanyl_cyclase"/>
</dbReference>
<evidence type="ECO:0000256" key="1">
    <source>
        <dbReference type="ARBA" id="ARBA00022670"/>
    </source>
</evidence>
<dbReference type="Gene3D" id="3.30.420.10">
    <property type="entry name" value="Ribonuclease H-like superfamily/Ribonuclease H"/>
    <property type="match status" value="1"/>
</dbReference>
<dbReference type="InterPro" id="IPR050951">
    <property type="entry name" value="Retrovirus_Pol_polyprotein"/>
</dbReference>
<dbReference type="GO" id="GO:0004519">
    <property type="term" value="F:endonuclease activity"/>
    <property type="evidence" value="ECO:0007669"/>
    <property type="project" value="UniProtKB-KW"/>
</dbReference>
<sequence length="978" mass="111053">MEQSQGGVINSVGCFTSGLKDNLRVDVQALKPTSLSAAVGHRCKKLFFIEACLDEEQMDIGEEDETDEIQPEEMDENLSISLHAIAGTPTPQTMRVKANVEGKVVIILIDTGSTHNFMSENMAARLKLQPSGTAKFNVTVASGEKIPSNGRCPRIRVALQGTTLITDFYLLPLEGFDAVLGAQWLATLGPILWDFSKMSMRFHLNGREVEWKGLTAPTNRMIDEGEMKQEIQKERKGILLQLFALTKTTTTFNPQRLEPCLQKVLTSFSDIFKEPKGLPPPRSHDHRIPLTQGSQPISVRPYRYPHFQKAEIERLVEEMLGSGVIRSSTSPYSSPVILVKKHDGSWRLCIDYRALNQITIKDKFPIPVIDELLDELHGARYFSKLDLRSGYHQIRMYPEDIPKTAFRTHQGHYEFLVMPFGLTNAPSTFQSLMNEIFKQHLRVAVDPEKVCAMVEWPKPKTLKALRGFLGLTGYYRKFIQGYGKIAGPLTSMLKKDSFIWSLEAEKAFEQLKQTMTQAPVLALPDFTKPFIVECDASGTGIGGVLMQNQKPIAFISQALQGRNLAMSTYDKEMLALKITTIAQQRWLSKLMGYDFVIEYKRGSENLVADALSRREDTGELKAISQPVPSWIEPIKERSPNNTRIAEARYAVSRRLSKYAHFIPISHPYTAVSVAQVFFEQIFRLHGMPQSIVCDRDVTFTSVFWKELFRLQGTNFNFSSSYHPQTDGQTEVVNRTLEMYLRCFTSSRPKEWARWIPWAQFCYNSSVHSSTKKTPFEVVYGRKPPTLLSYVAGTAKTEAVDKELLTRDEILKELRQNIQQAQVRMKQNADKHRRDVEFAVGDWVYLRLQPYRQSSLAFRKNLKLSPRYFGPFQVVERVGAVAYKLKLPAESKLHSVFHVSNLKRKLGSQEEASTMLPVIGNSDGLVPLPQAILDRRTRRSKEEVLVHWQGLSPADATWEDAQSLRLRFPEISLEDKGAL</sequence>
<dbReference type="FunFam" id="3.10.10.10:FF:000007">
    <property type="entry name" value="Retrovirus-related Pol polyprotein from transposon 17.6-like Protein"/>
    <property type="match status" value="1"/>
</dbReference>
<evidence type="ECO:0000256" key="5">
    <source>
        <dbReference type="ARBA" id="ARBA00022759"/>
    </source>
</evidence>
<evidence type="ECO:0000256" key="3">
    <source>
        <dbReference type="ARBA" id="ARBA00022695"/>
    </source>
</evidence>
<keyword evidence="5" id="KW-0255">Endonuclease</keyword>
<dbReference type="InterPro" id="IPR043502">
    <property type="entry name" value="DNA/RNA_pol_sf"/>
</dbReference>
<dbReference type="SUPFAM" id="SSF53098">
    <property type="entry name" value="Ribonuclease H-like"/>
    <property type="match status" value="1"/>
</dbReference>
<keyword evidence="7" id="KW-0695">RNA-directed DNA polymerase</keyword>